<evidence type="ECO:0000256" key="2">
    <source>
        <dbReference type="SAM" id="Phobius"/>
    </source>
</evidence>
<dbReference type="InterPro" id="IPR051276">
    <property type="entry name" value="Saccharopine_DH-like_oxidrdct"/>
</dbReference>
<evidence type="ECO:0000313" key="4">
    <source>
        <dbReference type="EMBL" id="KNC28766.1"/>
    </source>
</evidence>
<dbReference type="InterPro" id="IPR036291">
    <property type="entry name" value="NAD(P)-bd_dom_sf"/>
</dbReference>
<keyword evidence="2" id="KW-0812">Transmembrane</keyword>
<evidence type="ECO:0000259" key="3">
    <source>
        <dbReference type="Pfam" id="PF03435"/>
    </source>
</evidence>
<reference evidence="4 5" key="1">
    <citation type="journal article" date="2015" name="Nat. Commun.">
        <title>Lucilia cuprina genome unlocks parasitic fly biology to underpin future interventions.</title>
        <authorList>
            <person name="Anstead C.A."/>
            <person name="Korhonen P.K."/>
            <person name="Young N.D."/>
            <person name="Hall R.S."/>
            <person name="Jex A.R."/>
            <person name="Murali S.C."/>
            <person name="Hughes D.S."/>
            <person name="Lee S.F."/>
            <person name="Perry T."/>
            <person name="Stroehlein A.J."/>
            <person name="Ansell B.R."/>
            <person name="Breugelmans B."/>
            <person name="Hofmann A."/>
            <person name="Qu J."/>
            <person name="Dugan S."/>
            <person name="Lee S.L."/>
            <person name="Chao H."/>
            <person name="Dinh H."/>
            <person name="Han Y."/>
            <person name="Doddapaneni H.V."/>
            <person name="Worley K.C."/>
            <person name="Muzny D.M."/>
            <person name="Ioannidis P."/>
            <person name="Waterhouse R.M."/>
            <person name="Zdobnov E.M."/>
            <person name="James P.J."/>
            <person name="Bagnall N.H."/>
            <person name="Kotze A.C."/>
            <person name="Gibbs R.A."/>
            <person name="Richards S."/>
            <person name="Batterham P."/>
            <person name="Gasser R.B."/>
        </authorList>
    </citation>
    <scope>NUCLEOTIDE SEQUENCE [LARGE SCALE GENOMIC DNA]</scope>
    <source>
        <strain evidence="4 5">LS</strain>
        <tissue evidence="4">Full body</tissue>
    </source>
</reference>
<dbReference type="OMA" id="VHAIANM"/>
<dbReference type="EMBL" id="JRES01000752">
    <property type="protein sequence ID" value="KNC28766.1"/>
    <property type="molecule type" value="Genomic_DNA"/>
</dbReference>
<feature type="transmembrane region" description="Helical" evidence="2">
    <location>
        <begin position="276"/>
        <end position="297"/>
    </location>
</feature>
<dbReference type="Pfam" id="PF03435">
    <property type="entry name" value="Sacchrp_dh_NADP"/>
    <property type="match status" value="1"/>
</dbReference>
<dbReference type="FunFam" id="3.40.50.720:FF:000178">
    <property type="entry name" value="Saccharopine dehydrogenase-like oxidoreductase"/>
    <property type="match status" value="1"/>
</dbReference>
<dbReference type="InterPro" id="IPR005097">
    <property type="entry name" value="Sacchrp_dh_NADP-bd"/>
</dbReference>
<dbReference type="GO" id="GO:0005739">
    <property type="term" value="C:mitochondrion"/>
    <property type="evidence" value="ECO:0007669"/>
    <property type="project" value="TreeGrafter"/>
</dbReference>
<protein>
    <recommendedName>
        <fullName evidence="3">Saccharopine dehydrogenase NADP binding domain-containing protein</fullName>
    </recommendedName>
</protein>
<dbReference type="AlphaFoldDB" id="A0A0L0C908"/>
<keyword evidence="2" id="KW-0472">Membrane</keyword>
<sequence>MAERLDAIIFGATGFTGKIVVEDAVNILKDLKWGIAGRNEDKLKKVLKEVGEKVGKDLSNIPIIVADVSDEASINKMAKNCKIVLNCCGPYRFYGETVVKACIAAGTHHVDISGEPQYINKMQLKYNDLAQERGVYVISACAFESIPAEMGVVYAEKNFPGTVNSVELFWENELKYQDKSSKAILNSGTWDSAIYAMQHICEMLKLKFKLNSGNMPKLQPKLRARPLPHKTEGLDSHFIPFPNTDRASVLRSQQLAYELEKKRPIQFEIYKGFKSYWTAFVLPFYLLFLVIMAQFNYTRKLLLKYPKYFTNGLMSHEGPVPANRKSLEFNMTFKAKGWTKDCPESLPPNKEVVVKISGNDPCYGFTSGSLLSCAKVVLQEHRNMPGNGGVIPPGIAFAKTRLIEELTHNISGLKFEVVKT</sequence>
<dbReference type="GO" id="GO:0009247">
    <property type="term" value="P:glycolipid biosynthetic process"/>
    <property type="evidence" value="ECO:0007669"/>
    <property type="project" value="TreeGrafter"/>
</dbReference>
<dbReference type="GO" id="GO:0005811">
    <property type="term" value="C:lipid droplet"/>
    <property type="evidence" value="ECO:0007669"/>
    <property type="project" value="TreeGrafter"/>
</dbReference>
<comment type="caution">
    <text evidence="4">The sequence shown here is derived from an EMBL/GenBank/DDBJ whole genome shotgun (WGS) entry which is preliminary data.</text>
</comment>
<dbReference type="PANTHER" id="PTHR12286">
    <property type="entry name" value="SACCHAROPINE DEHYDROGENASE-LIKE OXIDOREDUCTASE"/>
    <property type="match status" value="1"/>
</dbReference>
<proteinExistence type="inferred from homology"/>
<dbReference type="GO" id="GO:0005886">
    <property type="term" value="C:plasma membrane"/>
    <property type="evidence" value="ECO:0007669"/>
    <property type="project" value="TreeGrafter"/>
</dbReference>
<dbReference type="Proteomes" id="UP000037069">
    <property type="component" value="Unassembled WGS sequence"/>
</dbReference>
<feature type="domain" description="Saccharopine dehydrogenase NADP binding" evidence="3">
    <location>
        <begin position="8"/>
        <end position="138"/>
    </location>
</feature>
<comment type="similarity">
    <text evidence="1">Belongs to the saccharopine dehydrogenase family.</text>
</comment>
<keyword evidence="5" id="KW-1185">Reference proteome</keyword>
<organism evidence="4 5">
    <name type="scientific">Lucilia cuprina</name>
    <name type="common">Green bottle fly</name>
    <name type="synonym">Australian sheep blowfly</name>
    <dbReference type="NCBI Taxonomy" id="7375"/>
    <lineage>
        <taxon>Eukaryota</taxon>
        <taxon>Metazoa</taxon>
        <taxon>Ecdysozoa</taxon>
        <taxon>Arthropoda</taxon>
        <taxon>Hexapoda</taxon>
        <taxon>Insecta</taxon>
        <taxon>Pterygota</taxon>
        <taxon>Neoptera</taxon>
        <taxon>Endopterygota</taxon>
        <taxon>Diptera</taxon>
        <taxon>Brachycera</taxon>
        <taxon>Muscomorpha</taxon>
        <taxon>Oestroidea</taxon>
        <taxon>Calliphoridae</taxon>
        <taxon>Luciliinae</taxon>
        <taxon>Lucilia</taxon>
    </lineage>
</organism>
<dbReference type="SUPFAM" id="SSF51735">
    <property type="entry name" value="NAD(P)-binding Rossmann-fold domains"/>
    <property type="match status" value="1"/>
</dbReference>
<dbReference type="PANTHER" id="PTHR12286:SF5">
    <property type="entry name" value="SACCHAROPINE DEHYDROGENASE-LIKE OXIDOREDUCTASE"/>
    <property type="match status" value="1"/>
</dbReference>
<accession>A0A0L0C908</accession>
<name>A0A0L0C908_LUCCU</name>
<dbReference type="Gene3D" id="3.40.50.720">
    <property type="entry name" value="NAD(P)-binding Rossmann-like Domain"/>
    <property type="match status" value="1"/>
</dbReference>
<dbReference type="OrthoDB" id="10268090at2759"/>
<evidence type="ECO:0000256" key="1">
    <source>
        <dbReference type="ARBA" id="ARBA00038048"/>
    </source>
</evidence>
<evidence type="ECO:0000313" key="5">
    <source>
        <dbReference type="Proteomes" id="UP000037069"/>
    </source>
</evidence>
<keyword evidence="2" id="KW-1133">Transmembrane helix</keyword>
<gene>
    <name evidence="4" type="ORF">FF38_05059</name>
</gene>